<evidence type="ECO:0000256" key="1">
    <source>
        <dbReference type="SAM" id="SignalP"/>
    </source>
</evidence>
<accession>E4RR29</accession>
<keyword evidence="1" id="KW-0732">Signal</keyword>
<dbReference type="Proteomes" id="UP000007435">
    <property type="component" value="Chromosome"/>
</dbReference>
<evidence type="ECO:0008006" key="4">
    <source>
        <dbReference type="Google" id="ProtNLM"/>
    </source>
</evidence>
<gene>
    <name evidence="2" type="ordered locus">Lbys_0878</name>
</gene>
<dbReference type="HOGENOM" id="CLU_492487_0_0_10"/>
<feature type="signal peptide" evidence="1">
    <location>
        <begin position="1"/>
        <end position="19"/>
    </location>
</feature>
<dbReference type="OrthoDB" id="920124at2"/>
<evidence type="ECO:0000313" key="2">
    <source>
        <dbReference type="EMBL" id="ADQ16624.1"/>
    </source>
</evidence>
<reference evidence="2 3" key="2">
    <citation type="journal article" date="2011" name="Stand. Genomic Sci.">
        <title>Complete genome sequence of Leadbetterella byssophila type strain (4M15).</title>
        <authorList>
            <person name="Abt B."/>
            <person name="Teshima H."/>
            <person name="Lucas S."/>
            <person name="Lapidus A."/>
            <person name="Del Rio T.G."/>
            <person name="Nolan M."/>
            <person name="Tice H."/>
            <person name="Cheng J.F."/>
            <person name="Pitluck S."/>
            <person name="Liolios K."/>
            <person name="Pagani I."/>
            <person name="Ivanova N."/>
            <person name="Mavromatis K."/>
            <person name="Pati A."/>
            <person name="Tapia R."/>
            <person name="Han C."/>
            <person name="Goodwin L."/>
            <person name="Chen A."/>
            <person name="Palaniappan K."/>
            <person name="Land M."/>
            <person name="Hauser L."/>
            <person name="Chang Y.J."/>
            <person name="Jeffries C.D."/>
            <person name="Rohde M."/>
            <person name="Goker M."/>
            <person name="Tindall B.J."/>
            <person name="Detter J.C."/>
            <person name="Woyke T."/>
            <person name="Bristow J."/>
            <person name="Eisen J.A."/>
            <person name="Markowitz V."/>
            <person name="Hugenholtz P."/>
            <person name="Klenk H.P."/>
            <person name="Kyrpides N.C."/>
        </authorList>
    </citation>
    <scope>NUCLEOTIDE SEQUENCE [LARGE SCALE GENOMIC DNA]</scope>
    <source>
        <strain evidence="3">DSM 17132 / JCM 16389 / KACC 11308 / NBRC 106382 / 4M15</strain>
    </source>
</reference>
<protein>
    <recommendedName>
        <fullName evidence="4">Secretion system C-terminal sorting domain-containing protein</fullName>
    </recommendedName>
</protein>
<dbReference type="AlphaFoldDB" id="E4RR29"/>
<dbReference type="KEGG" id="lby:Lbys_0878"/>
<proteinExistence type="predicted"/>
<feature type="chain" id="PRO_5003188019" description="Secretion system C-terminal sorting domain-containing protein" evidence="1">
    <location>
        <begin position="20"/>
        <end position="525"/>
    </location>
</feature>
<reference key="1">
    <citation type="submission" date="2010-11" db="EMBL/GenBank/DDBJ databases">
        <title>The complete genome of Leadbetterella byssophila DSM 17132.</title>
        <authorList>
            <consortium name="US DOE Joint Genome Institute (JGI-PGF)"/>
            <person name="Lucas S."/>
            <person name="Copeland A."/>
            <person name="Lapidus A."/>
            <person name="Glavina del Rio T."/>
            <person name="Dalin E."/>
            <person name="Tice H."/>
            <person name="Bruce D."/>
            <person name="Goodwin L."/>
            <person name="Pitluck S."/>
            <person name="Kyrpides N."/>
            <person name="Mavromatis K."/>
            <person name="Ivanova N."/>
            <person name="Teshima H."/>
            <person name="Brettin T."/>
            <person name="Detter J.C."/>
            <person name="Han C."/>
            <person name="Tapia R."/>
            <person name="Land M."/>
            <person name="Hauser L."/>
            <person name="Markowitz V."/>
            <person name="Cheng J.-F."/>
            <person name="Hugenholtz P."/>
            <person name="Woyke T."/>
            <person name="Wu D."/>
            <person name="Tindall B."/>
            <person name="Pomrenke H.G."/>
            <person name="Brambilla E."/>
            <person name="Klenk H.-P."/>
            <person name="Eisen J.A."/>
        </authorList>
    </citation>
    <scope>NUCLEOTIDE SEQUENCE [LARGE SCALE GENOMIC DNA]</scope>
    <source>
        <strain>DSM 17132</strain>
    </source>
</reference>
<dbReference type="eggNOG" id="ENOG502Z7JM">
    <property type="taxonomic scope" value="Bacteria"/>
</dbReference>
<keyword evidence="3" id="KW-1185">Reference proteome</keyword>
<sequence length="525" mass="60789">MRKCLVLGILLFFVQGVKAQDCVQELPFPFTASDNELRWDLFPEFSLPFSIVYAGTPRIFYPDPFFSRGFSHAAHPNGIHALPSTRKAYIYYGVASSGQPWGTHKSPFGNDLNEYKKKWDSEIDYFASLNDGSVEVDVFCLDIEMHHKSRDSIVALKQMAFVPQEFRNLSDDAFVQQYQKSMRDLYAEAAKYIKSKVKARIFTAYGDVPIFNTFTNLTGPSWERWQTDPELLNFLCRDGNKAGGAFYDQMDILSPNAYFYYDYPHLFAGDYLAYLMFQIESNAAWSTKDQWVFLWNKYSYTPRYVGQNIKSWMSEAMAIFPFFSGAKGLWLWDQEPSLPSYAPYNYFMKGLYRLAQYKHFFEGDYQLVKPMSAREHLDTQEPIWRGVIKDGKILVVAHQPWASSAEQENALVVRYGNWSTAIKLKGYEVFMCEFPLDVVSGNEPETMQVTVYPNPGKEKVHFTIQSSIDEERTLELRDELGRQWLTKNISYQKAGELELPKNAPSLLFLSVKGKKTYYTQKIIHE</sequence>
<dbReference type="EMBL" id="CP002305">
    <property type="protein sequence ID" value="ADQ16624.1"/>
    <property type="molecule type" value="Genomic_DNA"/>
</dbReference>
<organism evidence="2 3">
    <name type="scientific">Leadbetterella byssophila (strain DSM 17132 / JCM 16389 / KACC 11308 / NBRC 106382 / 4M15)</name>
    <dbReference type="NCBI Taxonomy" id="649349"/>
    <lineage>
        <taxon>Bacteria</taxon>
        <taxon>Pseudomonadati</taxon>
        <taxon>Bacteroidota</taxon>
        <taxon>Cytophagia</taxon>
        <taxon>Cytophagales</taxon>
        <taxon>Leadbetterellaceae</taxon>
        <taxon>Leadbetterella</taxon>
    </lineage>
</organism>
<name>E4RR29_LEAB4</name>
<dbReference type="RefSeq" id="WP_013407675.1">
    <property type="nucleotide sequence ID" value="NC_014655.1"/>
</dbReference>
<evidence type="ECO:0000313" key="3">
    <source>
        <dbReference type="Proteomes" id="UP000007435"/>
    </source>
</evidence>
<dbReference type="STRING" id="649349.Lbys_0878"/>